<proteinExistence type="inferred from homology"/>
<dbReference type="SUPFAM" id="SSF53756">
    <property type="entry name" value="UDP-Glycosyltransferase/glycogen phosphorylase"/>
    <property type="match status" value="1"/>
</dbReference>
<evidence type="ECO:0000256" key="1">
    <source>
        <dbReference type="ARBA" id="ARBA00009995"/>
    </source>
</evidence>
<gene>
    <name evidence="4" type="primary">LOC125419407</name>
</gene>
<name>A0ABM3I5U4_ZIZJJ</name>
<dbReference type="GeneID" id="125419407"/>
<evidence type="ECO:0000313" key="4">
    <source>
        <dbReference type="RefSeq" id="XP_048321204.1"/>
    </source>
</evidence>
<evidence type="ECO:0000313" key="3">
    <source>
        <dbReference type="Proteomes" id="UP001652623"/>
    </source>
</evidence>
<dbReference type="Gene3D" id="3.40.50.2000">
    <property type="entry name" value="Glycogen Phosphorylase B"/>
    <property type="match status" value="2"/>
</dbReference>
<evidence type="ECO:0000256" key="2">
    <source>
        <dbReference type="ARBA" id="ARBA00022676"/>
    </source>
</evidence>
<dbReference type="PANTHER" id="PTHR48047:SF182">
    <property type="entry name" value="GLYCOSYLTRANSFERASE"/>
    <property type="match status" value="1"/>
</dbReference>
<keyword evidence="2" id="KW-0328">Glycosyltransferase</keyword>
<dbReference type="Proteomes" id="UP001652623">
    <property type="component" value="Chromosome 11"/>
</dbReference>
<sequence>MVNSFQELEEEYAEECKKVTGRKVWCIGLVSLYKKENLDEAQRGSKNHSNDENQYCLKWLDSQKPGSVMYDCLGSLNRLTPPHLAEFRLGLEASKRAFIWVMRDGYRKEEIENWLVEDGFEERVGVRVRAEMVVLLWEEEKCGLLVNKDRIKEAIDKVMNEGK</sequence>
<reference evidence="4" key="1">
    <citation type="submission" date="2025-08" db="UniProtKB">
        <authorList>
            <consortium name="RefSeq"/>
        </authorList>
    </citation>
    <scope>IDENTIFICATION</scope>
    <source>
        <tissue evidence="4">Seedling</tissue>
    </source>
</reference>
<keyword evidence="3" id="KW-1185">Reference proteome</keyword>
<comment type="similarity">
    <text evidence="1">Belongs to the UDP-glycosyltransferase family.</text>
</comment>
<protein>
    <submittedName>
        <fullName evidence="4">UDP-glycosyltransferase 73C7-like</fullName>
    </submittedName>
</protein>
<organism evidence="3 4">
    <name type="scientific">Ziziphus jujuba</name>
    <name type="common">Chinese jujube</name>
    <name type="synonym">Ziziphus sativa</name>
    <dbReference type="NCBI Taxonomy" id="326968"/>
    <lineage>
        <taxon>Eukaryota</taxon>
        <taxon>Viridiplantae</taxon>
        <taxon>Streptophyta</taxon>
        <taxon>Embryophyta</taxon>
        <taxon>Tracheophyta</taxon>
        <taxon>Spermatophyta</taxon>
        <taxon>Magnoliopsida</taxon>
        <taxon>eudicotyledons</taxon>
        <taxon>Gunneridae</taxon>
        <taxon>Pentapetalae</taxon>
        <taxon>rosids</taxon>
        <taxon>fabids</taxon>
        <taxon>Rosales</taxon>
        <taxon>Rhamnaceae</taxon>
        <taxon>Paliureae</taxon>
        <taxon>Ziziphus</taxon>
    </lineage>
</organism>
<keyword evidence="2" id="KW-0808">Transferase</keyword>
<dbReference type="PANTHER" id="PTHR48047">
    <property type="entry name" value="GLYCOSYLTRANSFERASE"/>
    <property type="match status" value="1"/>
</dbReference>
<dbReference type="RefSeq" id="XP_048321204.1">
    <property type="nucleotide sequence ID" value="XM_048465247.2"/>
</dbReference>
<accession>A0ABM3I5U4</accession>